<reference evidence="1" key="3">
    <citation type="submission" date="2020-06" db="EMBL/GenBank/DDBJ databases">
        <title>Helianthus annuus Genome sequencing and assembly Release 2.</title>
        <authorList>
            <person name="Gouzy J."/>
            <person name="Langlade N."/>
            <person name="Munos S."/>
        </authorList>
    </citation>
    <scope>NUCLEOTIDE SEQUENCE</scope>
    <source>
        <tissue evidence="1">Leaves</tissue>
    </source>
</reference>
<accession>A0A251V7Y9</accession>
<evidence type="ECO:0000313" key="1">
    <source>
        <dbReference type="EMBL" id="KAF5813892.1"/>
    </source>
</evidence>
<dbReference type="Gramene" id="mRNA:HanXRQr2_Chr03g0104101">
    <property type="protein sequence ID" value="CDS:HanXRQr2_Chr03g0104101.1"/>
    <property type="gene ID" value="HanXRQr2_Chr03g0104101"/>
</dbReference>
<dbReference type="EMBL" id="MNCJ02000318">
    <property type="protein sequence ID" value="KAF5813892.1"/>
    <property type="molecule type" value="Genomic_DNA"/>
</dbReference>
<organism evidence="2 3">
    <name type="scientific">Helianthus annuus</name>
    <name type="common">Common sunflower</name>
    <dbReference type="NCBI Taxonomy" id="4232"/>
    <lineage>
        <taxon>Eukaryota</taxon>
        <taxon>Viridiplantae</taxon>
        <taxon>Streptophyta</taxon>
        <taxon>Embryophyta</taxon>
        <taxon>Tracheophyta</taxon>
        <taxon>Spermatophyta</taxon>
        <taxon>Magnoliopsida</taxon>
        <taxon>eudicotyledons</taxon>
        <taxon>Gunneridae</taxon>
        <taxon>Pentapetalae</taxon>
        <taxon>asterids</taxon>
        <taxon>campanulids</taxon>
        <taxon>Asterales</taxon>
        <taxon>Asteraceae</taxon>
        <taxon>Asteroideae</taxon>
        <taxon>Heliantheae alliance</taxon>
        <taxon>Heliantheae</taxon>
        <taxon>Helianthus</taxon>
    </lineage>
</organism>
<protein>
    <submittedName>
        <fullName evidence="2">Uncharacterized protein</fullName>
    </submittedName>
</protein>
<reference evidence="1 3" key="1">
    <citation type="journal article" date="2017" name="Nature">
        <title>The sunflower genome provides insights into oil metabolism, flowering and Asterid evolution.</title>
        <authorList>
            <person name="Badouin H."/>
            <person name="Gouzy J."/>
            <person name="Grassa C.J."/>
            <person name="Murat F."/>
            <person name="Staton S.E."/>
            <person name="Cottret L."/>
            <person name="Lelandais-Briere C."/>
            <person name="Owens G.L."/>
            <person name="Carrere S."/>
            <person name="Mayjonade B."/>
            <person name="Legrand L."/>
            <person name="Gill N."/>
            <person name="Kane N.C."/>
            <person name="Bowers J.E."/>
            <person name="Hubner S."/>
            <person name="Bellec A."/>
            <person name="Berard A."/>
            <person name="Berges H."/>
            <person name="Blanchet N."/>
            <person name="Boniface M.C."/>
            <person name="Brunel D."/>
            <person name="Catrice O."/>
            <person name="Chaidir N."/>
            <person name="Claudel C."/>
            <person name="Donnadieu C."/>
            <person name="Faraut T."/>
            <person name="Fievet G."/>
            <person name="Helmstetter N."/>
            <person name="King M."/>
            <person name="Knapp S.J."/>
            <person name="Lai Z."/>
            <person name="Le Paslier M.C."/>
            <person name="Lippi Y."/>
            <person name="Lorenzon L."/>
            <person name="Mandel J.R."/>
            <person name="Marage G."/>
            <person name="Marchand G."/>
            <person name="Marquand E."/>
            <person name="Bret-Mestries E."/>
            <person name="Morien E."/>
            <person name="Nambeesan S."/>
            <person name="Nguyen T."/>
            <person name="Pegot-Espagnet P."/>
            <person name="Pouilly N."/>
            <person name="Raftis F."/>
            <person name="Sallet E."/>
            <person name="Schiex T."/>
            <person name="Thomas J."/>
            <person name="Vandecasteele C."/>
            <person name="Vares D."/>
            <person name="Vear F."/>
            <person name="Vautrin S."/>
            <person name="Crespi M."/>
            <person name="Mangin B."/>
            <person name="Burke J.M."/>
            <person name="Salse J."/>
            <person name="Munos S."/>
            <person name="Vincourt P."/>
            <person name="Rieseberg L.H."/>
            <person name="Langlade N.B."/>
        </authorList>
    </citation>
    <scope>NUCLEOTIDE SEQUENCE [LARGE SCALE GENOMIC DNA]</scope>
    <source>
        <strain evidence="3">cv. SF193</strain>
        <tissue evidence="1">Leaves</tissue>
    </source>
</reference>
<evidence type="ECO:0000313" key="2">
    <source>
        <dbReference type="EMBL" id="OTG30741.1"/>
    </source>
</evidence>
<keyword evidence="3" id="KW-1185">Reference proteome</keyword>
<sequence length="50" mass="5767">MNLRLCEGCEGGIRISFGSNLWITDFHFFKTQTQLGFLLQSLPLLHSPWL</sequence>
<dbReference type="EMBL" id="CM007892">
    <property type="protein sequence ID" value="OTG30741.1"/>
    <property type="molecule type" value="Genomic_DNA"/>
</dbReference>
<evidence type="ECO:0000313" key="3">
    <source>
        <dbReference type="Proteomes" id="UP000215914"/>
    </source>
</evidence>
<dbReference type="InParanoid" id="A0A251V7Y9"/>
<gene>
    <name evidence="2" type="ORF">HannXRQ_Chr03g0067831</name>
    <name evidence="1" type="ORF">HanXRQr2_Chr03g0104101</name>
</gene>
<name>A0A251V7Y9_HELAN</name>
<dbReference type="Proteomes" id="UP000215914">
    <property type="component" value="Chromosome 3"/>
</dbReference>
<proteinExistence type="predicted"/>
<dbReference type="AlphaFoldDB" id="A0A251V7Y9"/>
<reference evidence="2" key="2">
    <citation type="submission" date="2017-02" db="EMBL/GenBank/DDBJ databases">
        <title>Sunflower complete genome.</title>
        <authorList>
            <person name="Langlade N."/>
            <person name="Munos S."/>
        </authorList>
    </citation>
    <scope>NUCLEOTIDE SEQUENCE [LARGE SCALE GENOMIC DNA]</scope>
    <source>
        <tissue evidence="2">Leaves</tissue>
    </source>
</reference>